<reference evidence="4 5" key="1">
    <citation type="journal article" date="2020" name="Mol. Plant">
        <title>The Chromosome-Based Rubber Tree Genome Provides New Insights into Spurge Genome Evolution and Rubber Biosynthesis.</title>
        <authorList>
            <person name="Liu J."/>
            <person name="Shi C."/>
            <person name="Shi C.C."/>
            <person name="Li W."/>
            <person name="Zhang Q.J."/>
            <person name="Zhang Y."/>
            <person name="Li K."/>
            <person name="Lu H.F."/>
            <person name="Shi C."/>
            <person name="Zhu S.T."/>
            <person name="Xiao Z.Y."/>
            <person name="Nan H."/>
            <person name="Yue Y."/>
            <person name="Zhu X.G."/>
            <person name="Wu Y."/>
            <person name="Hong X.N."/>
            <person name="Fan G.Y."/>
            <person name="Tong Y."/>
            <person name="Zhang D."/>
            <person name="Mao C.L."/>
            <person name="Liu Y.L."/>
            <person name="Hao S.J."/>
            <person name="Liu W.Q."/>
            <person name="Lv M.Q."/>
            <person name="Zhang H.B."/>
            <person name="Liu Y."/>
            <person name="Hu-Tang G.R."/>
            <person name="Wang J.P."/>
            <person name="Wang J.H."/>
            <person name="Sun Y.H."/>
            <person name="Ni S.B."/>
            <person name="Chen W.B."/>
            <person name="Zhang X.C."/>
            <person name="Jiao Y.N."/>
            <person name="Eichler E.E."/>
            <person name="Li G.H."/>
            <person name="Liu X."/>
            <person name="Gao L.Z."/>
        </authorList>
    </citation>
    <scope>NUCLEOTIDE SEQUENCE [LARGE SCALE GENOMIC DNA]</scope>
    <source>
        <strain evidence="5">cv. GT1</strain>
        <tissue evidence="4">Leaf</tissue>
    </source>
</reference>
<keyword evidence="1" id="KW-0539">Nucleus</keyword>
<dbReference type="GO" id="GO:0006398">
    <property type="term" value="P:mRNA 3'-end processing by stem-loop binding and cleavage"/>
    <property type="evidence" value="ECO:0007669"/>
    <property type="project" value="InterPro"/>
</dbReference>
<comment type="subcellular location">
    <subcellularLocation>
        <location evidence="1">Nucleus</location>
    </subcellularLocation>
</comment>
<dbReference type="EMBL" id="JAAGAX010000015">
    <property type="protein sequence ID" value="KAF2290585.1"/>
    <property type="molecule type" value="Genomic_DNA"/>
</dbReference>
<evidence type="ECO:0000313" key="5">
    <source>
        <dbReference type="Proteomes" id="UP000467840"/>
    </source>
</evidence>
<evidence type="ECO:0000259" key="2">
    <source>
        <dbReference type="Pfam" id="PF07521"/>
    </source>
</evidence>
<feature type="domain" description="Zn-dependent metallo-hydrolase RNA specificity" evidence="2">
    <location>
        <begin position="188"/>
        <end position="237"/>
    </location>
</feature>
<dbReference type="Pfam" id="PF13299">
    <property type="entry name" value="CPSF100_C"/>
    <property type="match status" value="1"/>
</dbReference>
<dbReference type="InterPro" id="IPR011108">
    <property type="entry name" value="RMMBL"/>
</dbReference>
<sequence>MCLQFVVFTQFGTLARMLQADPPPKAVKVTMSRRVPLVGDELIAYEEEQKRLKKEEELKASMIKEEELKAFYGPDSNISDPMVIDASSTHASLEPVSSHGTGYRDISIDGFVPPPTSVAPMSPFCENTTEWDDFGEVINPDDYVIKDDDMDRAAMHVGGGIDGKLDEGSASLILDTKPSKVLSNELTVPVKCSLIYMDHEGRSDGRSIKSILAHVAPLKLVLVHGSAESTEHLKQHCLKHVCPQVYAPQIEENIDVTYDLCAYKLGDYEIAWVDAELRKTESGTLSLLPISTSAPLHKSVLVGDLKMADFKQFLASKGVQVEFAGGALRCGEYVTLRKIGNVSQKGGGSGTQQIVIEGPLCEDYYKIREYLFTILFALNISVTVLTSGENVKFKFRQ</sequence>
<dbReference type="PANTHER" id="PTHR45922">
    <property type="entry name" value="CLEAVAGE AND POLYADENYLATION SPECIFICITY FACTOR SUBUNIT 2"/>
    <property type="match status" value="1"/>
</dbReference>
<dbReference type="Pfam" id="PF07521">
    <property type="entry name" value="RMMBL"/>
    <property type="match status" value="1"/>
</dbReference>
<keyword evidence="1" id="KW-0507">mRNA processing</keyword>
<organism evidence="4 5">
    <name type="scientific">Hevea brasiliensis</name>
    <name type="common">Para rubber tree</name>
    <name type="synonym">Siphonia brasiliensis</name>
    <dbReference type="NCBI Taxonomy" id="3981"/>
    <lineage>
        <taxon>Eukaryota</taxon>
        <taxon>Viridiplantae</taxon>
        <taxon>Streptophyta</taxon>
        <taxon>Embryophyta</taxon>
        <taxon>Tracheophyta</taxon>
        <taxon>Spermatophyta</taxon>
        <taxon>Magnoliopsida</taxon>
        <taxon>eudicotyledons</taxon>
        <taxon>Gunneridae</taxon>
        <taxon>Pentapetalae</taxon>
        <taxon>rosids</taxon>
        <taxon>fabids</taxon>
        <taxon>Malpighiales</taxon>
        <taxon>Euphorbiaceae</taxon>
        <taxon>Crotonoideae</taxon>
        <taxon>Micrandreae</taxon>
        <taxon>Hevea</taxon>
    </lineage>
</organism>
<dbReference type="InterPro" id="IPR027075">
    <property type="entry name" value="CPSF2"/>
</dbReference>
<keyword evidence="1" id="KW-0694">RNA-binding</keyword>
<dbReference type="PANTHER" id="PTHR45922:SF1">
    <property type="entry name" value="CLEAVAGE AND POLYADENYLATION SPECIFICITY FACTOR SUBUNIT 2"/>
    <property type="match status" value="1"/>
</dbReference>
<name>A0A6A6KQT7_HEVBR</name>
<evidence type="ECO:0000256" key="1">
    <source>
        <dbReference type="RuleBase" id="RU365006"/>
    </source>
</evidence>
<dbReference type="GO" id="GO:0003723">
    <property type="term" value="F:RNA binding"/>
    <property type="evidence" value="ECO:0007669"/>
    <property type="project" value="UniProtKB-KW"/>
</dbReference>
<protein>
    <recommendedName>
        <fullName evidence="1">Cleavage and polyadenylation specificity factor subunit 2</fullName>
    </recommendedName>
    <alternativeName>
        <fullName evidence="1">Cleavage and polyadenylation specificity factor 100 kDa subunit</fullName>
    </alternativeName>
</protein>
<evidence type="ECO:0000313" key="4">
    <source>
        <dbReference type="EMBL" id="KAF2290585.1"/>
    </source>
</evidence>
<dbReference type="AlphaFoldDB" id="A0A6A6KQT7"/>
<proteinExistence type="inferred from homology"/>
<dbReference type="InterPro" id="IPR025069">
    <property type="entry name" value="Cpsf2_C"/>
</dbReference>
<keyword evidence="5" id="KW-1185">Reference proteome</keyword>
<accession>A0A6A6KQT7</accession>
<feature type="domain" description="Cleavage and polyadenylation specificity factor 2 C-terminal" evidence="3">
    <location>
        <begin position="284"/>
        <end position="372"/>
    </location>
</feature>
<comment type="similarity">
    <text evidence="1">Belongs to the metallo-beta-lactamase superfamily. RNA-metabolizing metallo-beta-lactamase-like family. CPSF2/YSH1 subfamily.</text>
</comment>
<evidence type="ECO:0000259" key="3">
    <source>
        <dbReference type="Pfam" id="PF13299"/>
    </source>
</evidence>
<dbReference type="Proteomes" id="UP000467840">
    <property type="component" value="Chromosome 2"/>
</dbReference>
<gene>
    <name evidence="4" type="ORF">GH714_014541</name>
</gene>
<dbReference type="SUPFAM" id="SSF56281">
    <property type="entry name" value="Metallo-hydrolase/oxidoreductase"/>
    <property type="match status" value="1"/>
</dbReference>
<dbReference type="GO" id="GO:0005847">
    <property type="term" value="C:mRNA cleavage and polyadenylation specificity factor complex"/>
    <property type="evidence" value="ECO:0007669"/>
    <property type="project" value="InterPro"/>
</dbReference>
<dbReference type="InterPro" id="IPR036866">
    <property type="entry name" value="RibonucZ/Hydroxyglut_hydro"/>
</dbReference>
<comment type="caution">
    <text evidence="4">The sequence shown here is derived from an EMBL/GenBank/DDBJ whole genome shotgun (WGS) entry which is preliminary data.</text>
</comment>